<sequence length="603" mass="69354">MNNAPERSSSQPPRKKARKRDPKKRCAACAHLFSKQGLKKLNSHDGLTHRTHGEYLASIREGCDLCHFIFELASKEYGRKWARDEHLVFQNSKQGAKGQKQSINTLQGGLKGENGHITIYPFVKQGIGLLVFLQSYNLGHRNCRYSRDTVLPTRVLRVSGRDGPGPAVQLQINETELRGSYLALSYCWGKQDLSKQTNLSELRKNNQQDLAREIKQEELEQSIRDAIYVTQQLDFNYLWVDRFCIVQDCPEDKRHEISKMAITYKNAAITLAAGTATGASEGFLDVTARKNATFLPEHKFDIPMRKGPNGTVYLSGEPYEPDHPLDKRGWTLQEFMLSSRMLIFSDYQLLWQCKETELQSVTGNDAGLEYQQHLESLPWMSFDDEGEPSYGTHDSEKLYLWKTIIHQFTDRDLTNSEDRLPAVTGITTELEKLWQDSHIYGHWLRWFIQLLAWYKPDIDRVKERYLKRAPSWSWVSVDGGIRFEDPIEVEDATVEILTAATVRLSCRILEYDDIDEFKRDSVLERPDFINTAVTAELGDKECQYLLLGKTRKDDNRESERGLGLLVLKTNSGCYRRVGLVIFMDMSIWGEAGHQSIELEPKER</sequence>
<evidence type="ECO:0000313" key="3">
    <source>
        <dbReference type="EMBL" id="KAJ4267532.1"/>
    </source>
</evidence>
<feature type="compositionally biased region" description="Basic residues" evidence="1">
    <location>
        <begin position="13"/>
        <end position="23"/>
    </location>
</feature>
<protein>
    <recommendedName>
        <fullName evidence="2">Heterokaryon incompatibility domain-containing protein</fullName>
    </recommendedName>
</protein>
<name>A0A9W8VJA3_9HYPO</name>
<keyword evidence="4" id="KW-1185">Reference proteome</keyword>
<evidence type="ECO:0000256" key="1">
    <source>
        <dbReference type="SAM" id="MobiDB-lite"/>
    </source>
</evidence>
<dbReference type="PANTHER" id="PTHR33112:SF16">
    <property type="entry name" value="HETEROKARYON INCOMPATIBILITY DOMAIN-CONTAINING PROTEIN"/>
    <property type="match status" value="1"/>
</dbReference>
<dbReference type="OrthoDB" id="5125733at2759"/>
<dbReference type="PANTHER" id="PTHR33112">
    <property type="entry name" value="DOMAIN PROTEIN, PUTATIVE-RELATED"/>
    <property type="match status" value="1"/>
</dbReference>
<dbReference type="EMBL" id="JAOQAZ010000004">
    <property type="protein sequence ID" value="KAJ4267532.1"/>
    <property type="molecule type" value="Genomic_DNA"/>
</dbReference>
<gene>
    <name evidence="3" type="ORF">NW762_003639</name>
</gene>
<dbReference type="Pfam" id="PF06985">
    <property type="entry name" value="HET"/>
    <property type="match status" value="1"/>
</dbReference>
<feature type="region of interest" description="Disordered" evidence="1">
    <location>
        <begin position="1"/>
        <end position="23"/>
    </location>
</feature>
<dbReference type="InterPro" id="IPR010730">
    <property type="entry name" value="HET"/>
</dbReference>
<organism evidence="3 4">
    <name type="scientific">Fusarium torreyae</name>
    <dbReference type="NCBI Taxonomy" id="1237075"/>
    <lineage>
        <taxon>Eukaryota</taxon>
        <taxon>Fungi</taxon>
        <taxon>Dikarya</taxon>
        <taxon>Ascomycota</taxon>
        <taxon>Pezizomycotina</taxon>
        <taxon>Sordariomycetes</taxon>
        <taxon>Hypocreomycetidae</taxon>
        <taxon>Hypocreales</taxon>
        <taxon>Nectriaceae</taxon>
        <taxon>Fusarium</taxon>
    </lineage>
</organism>
<reference evidence="3" key="1">
    <citation type="submission" date="2022-09" db="EMBL/GenBank/DDBJ databases">
        <title>Fusarium specimens isolated from Avocado Roots.</title>
        <authorList>
            <person name="Stajich J."/>
            <person name="Roper C."/>
            <person name="Heimlech-Rivalta G."/>
        </authorList>
    </citation>
    <scope>NUCLEOTIDE SEQUENCE</scope>
    <source>
        <strain evidence="3">CF00136</strain>
    </source>
</reference>
<dbReference type="Proteomes" id="UP001152049">
    <property type="component" value="Unassembled WGS sequence"/>
</dbReference>
<evidence type="ECO:0000259" key="2">
    <source>
        <dbReference type="Pfam" id="PF06985"/>
    </source>
</evidence>
<dbReference type="AlphaFoldDB" id="A0A9W8VJA3"/>
<comment type="caution">
    <text evidence="3">The sequence shown here is derived from an EMBL/GenBank/DDBJ whole genome shotgun (WGS) entry which is preliminary data.</text>
</comment>
<feature type="compositionally biased region" description="Polar residues" evidence="1">
    <location>
        <begin position="1"/>
        <end position="11"/>
    </location>
</feature>
<feature type="domain" description="Heterokaryon incompatibility" evidence="2">
    <location>
        <begin position="181"/>
        <end position="334"/>
    </location>
</feature>
<accession>A0A9W8VJA3</accession>
<evidence type="ECO:0000313" key="4">
    <source>
        <dbReference type="Proteomes" id="UP001152049"/>
    </source>
</evidence>
<proteinExistence type="predicted"/>